<evidence type="ECO:0000256" key="5">
    <source>
        <dbReference type="ARBA" id="ARBA00022833"/>
    </source>
</evidence>
<dbReference type="AlphaFoldDB" id="A0A8T2K543"/>
<dbReference type="Pfam" id="PF00096">
    <property type="entry name" value="zf-C2H2"/>
    <property type="match status" value="5"/>
</dbReference>
<keyword evidence="5" id="KW-0862">Zinc</keyword>
<feature type="domain" description="KRAB" evidence="12">
    <location>
        <begin position="63"/>
        <end position="134"/>
    </location>
</feature>
<feature type="domain" description="C2H2-type" evidence="11">
    <location>
        <begin position="278"/>
        <end position="305"/>
    </location>
</feature>
<protein>
    <submittedName>
        <fullName evidence="13">Uncharacterized protein</fullName>
    </submittedName>
</protein>
<evidence type="ECO:0000259" key="11">
    <source>
        <dbReference type="PROSITE" id="PS50157"/>
    </source>
</evidence>
<comment type="caution">
    <text evidence="13">The sequence shown here is derived from an EMBL/GenBank/DDBJ whole genome shotgun (WGS) entry which is preliminary data.</text>
</comment>
<evidence type="ECO:0000256" key="4">
    <source>
        <dbReference type="ARBA" id="ARBA00022771"/>
    </source>
</evidence>
<evidence type="ECO:0000256" key="8">
    <source>
        <dbReference type="PROSITE-ProRule" id="PRU00042"/>
    </source>
</evidence>
<dbReference type="GO" id="GO:0000978">
    <property type="term" value="F:RNA polymerase II cis-regulatory region sequence-specific DNA binding"/>
    <property type="evidence" value="ECO:0007669"/>
    <property type="project" value="TreeGrafter"/>
</dbReference>
<feature type="domain" description="C2H2-type" evidence="11">
    <location>
        <begin position="306"/>
        <end position="333"/>
    </location>
</feature>
<keyword evidence="6" id="KW-0238">DNA-binding</keyword>
<dbReference type="OrthoDB" id="3437960at2759"/>
<dbReference type="SUPFAM" id="SSF57667">
    <property type="entry name" value="beta-beta-alpha zinc fingers"/>
    <property type="match status" value="3"/>
</dbReference>
<feature type="region of interest" description="Disordered" evidence="9">
    <location>
        <begin position="139"/>
        <end position="161"/>
    </location>
</feature>
<accession>A0A8T2K543</accession>
<dbReference type="EMBL" id="JAACNH010000002">
    <property type="protein sequence ID" value="KAG8450934.1"/>
    <property type="molecule type" value="Genomic_DNA"/>
</dbReference>
<keyword evidence="14" id="KW-1185">Reference proteome</keyword>
<feature type="domain" description="C2H2-type" evidence="11">
    <location>
        <begin position="362"/>
        <end position="389"/>
    </location>
</feature>
<proteinExistence type="predicted"/>
<dbReference type="InterPro" id="IPR001909">
    <property type="entry name" value="KRAB"/>
</dbReference>
<dbReference type="InterPro" id="IPR036236">
    <property type="entry name" value="Znf_C2H2_sf"/>
</dbReference>
<evidence type="ECO:0000256" key="10">
    <source>
        <dbReference type="SAM" id="SignalP"/>
    </source>
</evidence>
<evidence type="ECO:0000256" key="9">
    <source>
        <dbReference type="SAM" id="MobiDB-lite"/>
    </source>
</evidence>
<keyword evidence="2" id="KW-0479">Metal-binding</keyword>
<evidence type="ECO:0000256" key="1">
    <source>
        <dbReference type="ARBA" id="ARBA00004123"/>
    </source>
</evidence>
<feature type="non-terminal residue" evidence="13">
    <location>
        <position position="415"/>
    </location>
</feature>
<dbReference type="SUPFAM" id="SSF109640">
    <property type="entry name" value="KRAB domain (Kruppel-associated box)"/>
    <property type="match status" value="1"/>
</dbReference>
<evidence type="ECO:0000259" key="12">
    <source>
        <dbReference type="PROSITE" id="PS50805"/>
    </source>
</evidence>
<dbReference type="Gene3D" id="3.30.160.60">
    <property type="entry name" value="Classic Zinc Finger"/>
    <property type="match status" value="5"/>
</dbReference>
<name>A0A8T2K543_9PIPI</name>
<evidence type="ECO:0000256" key="6">
    <source>
        <dbReference type="ARBA" id="ARBA00023125"/>
    </source>
</evidence>
<evidence type="ECO:0000313" key="13">
    <source>
        <dbReference type="EMBL" id="KAG8450934.1"/>
    </source>
</evidence>
<evidence type="ECO:0000256" key="2">
    <source>
        <dbReference type="ARBA" id="ARBA00022723"/>
    </source>
</evidence>
<dbReference type="PROSITE" id="PS00028">
    <property type="entry name" value="ZINC_FINGER_C2H2_1"/>
    <property type="match status" value="5"/>
</dbReference>
<dbReference type="PANTHER" id="PTHR23226:SF421">
    <property type="entry name" value="ZINC FINGER PROTEIN 681 ISOFORM X1"/>
    <property type="match status" value="1"/>
</dbReference>
<feature type="signal peptide" evidence="10">
    <location>
        <begin position="1"/>
        <end position="20"/>
    </location>
</feature>
<dbReference type="GO" id="GO:0008270">
    <property type="term" value="F:zinc ion binding"/>
    <property type="evidence" value="ECO:0007669"/>
    <property type="project" value="UniProtKB-KW"/>
</dbReference>
<comment type="subcellular location">
    <subcellularLocation>
        <location evidence="1">Nucleus</location>
    </subcellularLocation>
</comment>
<dbReference type="FunFam" id="3.30.160.60:FF:001450">
    <property type="entry name" value="zinc finger protein 774"/>
    <property type="match status" value="1"/>
</dbReference>
<dbReference type="PANTHER" id="PTHR23226">
    <property type="entry name" value="ZINC FINGER AND SCAN DOMAIN-CONTAINING"/>
    <property type="match status" value="1"/>
</dbReference>
<keyword evidence="7" id="KW-0539">Nucleus</keyword>
<dbReference type="GO" id="GO:0005634">
    <property type="term" value="C:nucleus"/>
    <property type="evidence" value="ECO:0007669"/>
    <property type="project" value="UniProtKB-SubCell"/>
</dbReference>
<dbReference type="PROSITE" id="PS50157">
    <property type="entry name" value="ZINC_FINGER_C2H2_2"/>
    <property type="match status" value="5"/>
</dbReference>
<dbReference type="PROSITE" id="PS50805">
    <property type="entry name" value="KRAB"/>
    <property type="match status" value="1"/>
</dbReference>
<dbReference type="SMART" id="SM00355">
    <property type="entry name" value="ZnF_C2H2"/>
    <property type="match status" value="5"/>
</dbReference>
<dbReference type="SMART" id="SM00349">
    <property type="entry name" value="KRAB"/>
    <property type="match status" value="1"/>
</dbReference>
<dbReference type="InterPro" id="IPR013087">
    <property type="entry name" value="Znf_C2H2_type"/>
</dbReference>
<gene>
    <name evidence="13" type="ORF">GDO86_003277</name>
</gene>
<dbReference type="Proteomes" id="UP000812440">
    <property type="component" value="Chromosome 2"/>
</dbReference>
<feature type="chain" id="PRO_5035900204" evidence="10">
    <location>
        <begin position="21"/>
        <end position="415"/>
    </location>
</feature>
<feature type="compositionally biased region" description="Basic and acidic residues" evidence="9">
    <location>
        <begin position="147"/>
        <end position="161"/>
    </location>
</feature>
<organism evidence="13 14">
    <name type="scientific">Hymenochirus boettgeri</name>
    <name type="common">Congo dwarf clawed frog</name>
    <dbReference type="NCBI Taxonomy" id="247094"/>
    <lineage>
        <taxon>Eukaryota</taxon>
        <taxon>Metazoa</taxon>
        <taxon>Chordata</taxon>
        <taxon>Craniata</taxon>
        <taxon>Vertebrata</taxon>
        <taxon>Euteleostomi</taxon>
        <taxon>Amphibia</taxon>
        <taxon>Batrachia</taxon>
        <taxon>Anura</taxon>
        <taxon>Pipoidea</taxon>
        <taxon>Pipidae</taxon>
        <taxon>Pipinae</taxon>
        <taxon>Hymenochirus</taxon>
    </lineage>
</organism>
<dbReference type="InterPro" id="IPR036051">
    <property type="entry name" value="KRAB_dom_sf"/>
</dbReference>
<reference evidence="13" key="1">
    <citation type="thesis" date="2020" institute="ProQuest LLC" country="789 East Eisenhower Parkway, Ann Arbor, MI, USA">
        <title>Comparative Genomics and Chromosome Evolution.</title>
        <authorList>
            <person name="Mudd A.B."/>
        </authorList>
    </citation>
    <scope>NUCLEOTIDE SEQUENCE</scope>
    <source>
        <strain evidence="13">Female2</strain>
        <tissue evidence="13">Blood</tissue>
    </source>
</reference>
<keyword evidence="10" id="KW-0732">Signal</keyword>
<feature type="domain" description="C2H2-type" evidence="11">
    <location>
        <begin position="334"/>
        <end position="361"/>
    </location>
</feature>
<dbReference type="FunFam" id="3.30.160.60:FF:000688">
    <property type="entry name" value="zinc finger protein 197 isoform X1"/>
    <property type="match status" value="1"/>
</dbReference>
<sequence length="415" mass="47377">RAHSAFVVVVFAESIYCGRAWDCTACWEKINNLLLPQQMYLQMAECKAEQESHEMLEDDEEPIKPDNFAVCFSVEELESFEERQKEPCKNVMMEIHQTPTLVGYLYVKPETVSLIHKGEELCVKSNLYSQKREFCTNPASGTLASKSENHESKSQVETKSLTSEKKMNCIEEDFLQSSSQESTLNVLGSSSSKKCVPIIAENTVNGQDTKKSMHVRNERCSEIISVCMTKSSRRRKYFKTGNKTLDYTQNNTNSDECRKNTNSEVVTSAKIPKVPKVYTCTDCGKSFTQNASLIIHHRTHTGERPHACKICGKTFISSAYLIMHQRIHTGERPYVCKECGKSFINSSNLIIHRRVHTGERPYICSECGKSFRHSSDLVRHQKVHTGERPYSCNECGKCFFRSSHLVRHKRIHTKV</sequence>
<dbReference type="FunFam" id="3.30.160.60:FF:000295">
    <property type="entry name" value="zinc finger protein 19"/>
    <property type="match status" value="2"/>
</dbReference>
<dbReference type="GO" id="GO:0000981">
    <property type="term" value="F:DNA-binding transcription factor activity, RNA polymerase II-specific"/>
    <property type="evidence" value="ECO:0007669"/>
    <property type="project" value="TreeGrafter"/>
</dbReference>
<keyword evidence="3" id="KW-0677">Repeat</keyword>
<evidence type="ECO:0000256" key="3">
    <source>
        <dbReference type="ARBA" id="ARBA00022737"/>
    </source>
</evidence>
<dbReference type="FunFam" id="3.30.160.60:FF:000352">
    <property type="entry name" value="zinc finger protein 3 homolog"/>
    <property type="match status" value="1"/>
</dbReference>
<feature type="domain" description="C2H2-type" evidence="11">
    <location>
        <begin position="390"/>
        <end position="415"/>
    </location>
</feature>
<evidence type="ECO:0000256" key="7">
    <source>
        <dbReference type="ARBA" id="ARBA00023242"/>
    </source>
</evidence>
<keyword evidence="4 8" id="KW-0863">Zinc-finger</keyword>
<evidence type="ECO:0000313" key="14">
    <source>
        <dbReference type="Proteomes" id="UP000812440"/>
    </source>
</evidence>